<evidence type="ECO:0000313" key="2">
    <source>
        <dbReference type="EMBL" id="MFC0861637.1"/>
    </source>
</evidence>
<comment type="caution">
    <text evidence="2">The sequence shown here is derived from an EMBL/GenBank/DDBJ whole genome shotgun (WGS) entry which is preliminary data.</text>
</comment>
<name>A0ABV6U0X3_9ACTN</name>
<dbReference type="EMBL" id="JBHMQT010000006">
    <property type="protein sequence ID" value="MFC0861637.1"/>
    <property type="molecule type" value="Genomic_DNA"/>
</dbReference>
<dbReference type="InterPro" id="IPR045430">
    <property type="entry name" value="EAD1"/>
</dbReference>
<accession>A0ABV6U0X3</accession>
<dbReference type="Proteomes" id="UP001589870">
    <property type="component" value="Unassembled WGS sequence"/>
</dbReference>
<dbReference type="Pfam" id="PF20012">
    <property type="entry name" value="GAP1-N1"/>
    <property type="match status" value="1"/>
</dbReference>
<keyword evidence="3" id="KW-1185">Reference proteome</keyword>
<organism evidence="2 3">
    <name type="scientific">Sphaerimonospora cavernae</name>
    <dbReference type="NCBI Taxonomy" id="1740611"/>
    <lineage>
        <taxon>Bacteria</taxon>
        <taxon>Bacillati</taxon>
        <taxon>Actinomycetota</taxon>
        <taxon>Actinomycetes</taxon>
        <taxon>Streptosporangiales</taxon>
        <taxon>Streptosporangiaceae</taxon>
        <taxon>Sphaerimonospora</taxon>
    </lineage>
</organism>
<sequence>MIVEQAVFGEVRGGHTLRVATGDGRTAAELASRLDLPDTAPLGVAWSPFVVGFPYQDRYVLARIFLDPGVVRAGMVLSHALITPLEEIVVASDLRPLFARLISEPTAPANLRTLDLTLGDKVPPEAPDLPAAAAALATHGAGPVVRPGTDGFDDLVISLWGRLWPAIRRSFVFRLSFGPADVVETPQPTLVCTPPGLVSRWRGHRLLDARSAPATSLAAALLCGRRESESLRAFAEEIGADISSFNHLILLEKAHQLSISESSTIGGTLAAVRLIDRLSPDPARGAIRKADLLDRLVKHLGEASVEDVLSLRNLVPQGFKETECVWAELSRWLAKNTFSPLQDAFFILLLADAIDASRSTENWRDAILNGMSAAARTADHFARAFWRWAEADPAIVQPVLTTIKADEALEQVLIDTAPRTLSLEAAHRILEFAREQCLYRLHGATAAAAFEPANAVRLQAATEPSPGVEGIRLALRHAVPGEIVNCAISLADSRVIGLAAECVADDPGLLAHVDLSGHTAQVIWSASLEHNPEAWRGPTDPRSACETILFDLLDGRAVLPELITRLSLTPLADLSAFVRRTELWPKLREPARSDMLRATARGWLDQAPGSGAAVEPELQTMVLADPELDQLLTRLASGRVGQAVKVVGALAAFREHRFRLWLRTAAIRTCPLPEKDSEAIGRLTRERRWKSVADELLSMLRHGRQDTRPALRACLSLIGWWDRWRYDLTEISADEKWESLEALAAELYPTGPGYNGLWERAGGRDADLAWAQSGRTQWREALARTRHGSTQPRIESLLHQMRSDFPDNSSLSLLADDREFGDRR</sequence>
<evidence type="ECO:0000313" key="3">
    <source>
        <dbReference type="Proteomes" id="UP001589870"/>
    </source>
</evidence>
<proteinExistence type="predicted"/>
<protein>
    <submittedName>
        <fullName evidence="2">Effector-associated domain EAD1-containing protein</fullName>
    </submittedName>
</protein>
<dbReference type="Pfam" id="PF19955">
    <property type="entry name" value="EAD1"/>
    <property type="match status" value="1"/>
</dbReference>
<reference evidence="2 3" key="1">
    <citation type="submission" date="2024-09" db="EMBL/GenBank/DDBJ databases">
        <authorList>
            <person name="Sun Q."/>
            <person name="Mori K."/>
        </authorList>
    </citation>
    <scope>NUCLEOTIDE SEQUENCE [LARGE SCALE GENOMIC DNA]</scope>
    <source>
        <strain evidence="2 3">TBRC 1851</strain>
    </source>
</reference>
<dbReference type="RefSeq" id="WP_394299866.1">
    <property type="nucleotide sequence ID" value="NZ_JBHMQT010000006.1"/>
</dbReference>
<evidence type="ECO:0000259" key="1">
    <source>
        <dbReference type="Pfam" id="PF19955"/>
    </source>
</evidence>
<feature type="domain" description="Effector-associated" evidence="1">
    <location>
        <begin position="734"/>
        <end position="817"/>
    </location>
</feature>
<gene>
    <name evidence="2" type="ORF">ACFHYQ_04925</name>
</gene>